<comment type="caution">
    <text evidence="2">The sequence shown here is derived from an EMBL/GenBank/DDBJ whole genome shotgun (WGS) entry which is preliminary data.</text>
</comment>
<keyword evidence="3" id="KW-1185">Reference proteome</keyword>
<accession>A0ABQ9DC31</accession>
<proteinExistence type="predicted"/>
<evidence type="ECO:0000313" key="2">
    <source>
        <dbReference type="EMBL" id="KAJ7418684.1"/>
    </source>
</evidence>
<dbReference type="EMBL" id="WHWB01033605">
    <property type="protein sequence ID" value="KAJ7418684.1"/>
    <property type="molecule type" value="Genomic_DNA"/>
</dbReference>
<gene>
    <name evidence="2" type="ORF">WISP_57994</name>
</gene>
<sequence>MSQSDFAEIRSAASDDSQAGTSRRVSTAAGQGNGNCHDPEAEERPRIPKRSTINPAPPPNLGVRNRLDTQQEQEHKENAVNNPVLLGGKSQRYPAPFGAAATGYGWGQGKDLTQRILHLQLLLDLDKPPHPKANGKLFLEPCPAVAGGELIPNPAWESGDPAELARPPMARIRDRQETEQRSGGHKDNHMLCLLTSRLEEG</sequence>
<evidence type="ECO:0000313" key="3">
    <source>
        <dbReference type="Proteomes" id="UP001145742"/>
    </source>
</evidence>
<feature type="compositionally biased region" description="Basic and acidic residues" evidence="1">
    <location>
        <begin position="37"/>
        <end position="46"/>
    </location>
</feature>
<dbReference type="Proteomes" id="UP001145742">
    <property type="component" value="Unassembled WGS sequence"/>
</dbReference>
<feature type="compositionally biased region" description="Polar residues" evidence="1">
    <location>
        <begin position="14"/>
        <end position="30"/>
    </location>
</feature>
<evidence type="ECO:0008006" key="4">
    <source>
        <dbReference type="Google" id="ProtNLM"/>
    </source>
</evidence>
<name>A0ABQ9DC31_9PASS</name>
<reference evidence="2" key="1">
    <citation type="submission" date="2019-10" db="EMBL/GenBank/DDBJ databases">
        <authorList>
            <person name="Soares A.E.R."/>
            <person name="Aleixo A."/>
            <person name="Schneider P."/>
            <person name="Miyaki C.Y."/>
            <person name="Schneider M.P."/>
            <person name="Mello C."/>
            <person name="Vasconcelos A.T.R."/>
        </authorList>
    </citation>
    <scope>NUCLEOTIDE SEQUENCE</scope>
    <source>
        <tissue evidence="2">Muscle</tissue>
    </source>
</reference>
<feature type="region of interest" description="Disordered" evidence="1">
    <location>
        <begin position="1"/>
        <end position="64"/>
    </location>
</feature>
<organism evidence="2 3">
    <name type="scientific">Willisornis vidua</name>
    <name type="common">Xingu scale-backed antbird</name>
    <dbReference type="NCBI Taxonomy" id="1566151"/>
    <lineage>
        <taxon>Eukaryota</taxon>
        <taxon>Metazoa</taxon>
        <taxon>Chordata</taxon>
        <taxon>Craniata</taxon>
        <taxon>Vertebrata</taxon>
        <taxon>Euteleostomi</taxon>
        <taxon>Archelosauria</taxon>
        <taxon>Archosauria</taxon>
        <taxon>Dinosauria</taxon>
        <taxon>Saurischia</taxon>
        <taxon>Theropoda</taxon>
        <taxon>Coelurosauria</taxon>
        <taxon>Aves</taxon>
        <taxon>Neognathae</taxon>
        <taxon>Neoaves</taxon>
        <taxon>Telluraves</taxon>
        <taxon>Australaves</taxon>
        <taxon>Passeriformes</taxon>
        <taxon>Thamnophilidae</taxon>
        <taxon>Willisornis</taxon>
    </lineage>
</organism>
<protein>
    <recommendedName>
        <fullName evidence="4">Prolactin receptor</fullName>
    </recommendedName>
</protein>
<evidence type="ECO:0000256" key="1">
    <source>
        <dbReference type="SAM" id="MobiDB-lite"/>
    </source>
</evidence>